<accession>A0A9W6SAD4</accession>
<dbReference type="RefSeq" id="WP_285578409.1">
    <property type="nucleotide sequence ID" value="NZ_BSTK01000010.1"/>
</dbReference>
<evidence type="ECO:0000313" key="1">
    <source>
        <dbReference type="EMBL" id="GLY88617.1"/>
    </source>
</evidence>
<keyword evidence="2" id="KW-1185">Reference proteome</keyword>
<dbReference type="AlphaFoldDB" id="A0A9W6SAD4"/>
<dbReference type="Proteomes" id="UP001165074">
    <property type="component" value="Unassembled WGS sequence"/>
</dbReference>
<dbReference type="EMBL" id="BSTK01000010">
    <property type="protein sequence ID" value="GLY88617.1"/>
    <property type="molecule type" value="Genomic_DNA"/>
</dbReference>
<evidence type="ECO:0000313" key="2">
    <source>
        <dbReference type="Proteomes" id="UP001165074"/>
    </source>
</evidence>
<sequence>MAMIDATQVLGNLPQGLRAELIAEYAKITRNYVRGNWEAAELNGGRFCEIVYTVLRGHIDGSYPVAASKPQNFPKSCEALAQADKISFPQSIRLGIPRVLVGLYEIRNNRGVGHVGGDVDANHMDAIYVLHSAQWVMSELIRIFHKIDVAAATRVVDALTDRTVPVIWTIGEARRILDTSLSLADRTLLLLYGEAGGTSAQKLATDLKQERFANYKRVLKKLDEDILVEYNDTTSDVEISPKGEKYVEENLLQAQRYLD</sequence>
<proteinExistence type="predicted"/>
<name>A0A9W6SAD4_9ACTN</name>
<protein>
    <submittedName>
        <fullName evidence="1">Uncharacterized protein</fullName>
    </submittedName>
</protein>
<gene>
    <name evidence="1" type="ORF">Airi02_065460</name>
</gene>
<reference evidence="1" key="1">
    <citation type="submission" date="2023-03" db="EMBL/GenBank/DDBJ databases">
        <title>Actinoallomurus iriomotensis NBRC 103684.</title>
        <authorList>
            <person name="Ichikawa N."/>
            <person name="Sato H."/>
            <person name="Tonouchi N."/>
        </authorList>
    </citation>
    <scope>NUCLEOTIDE SEQUENCE</scope>
    <source>
        <strain evidence="1">NBRC 103684</strain>
    </source>
</reference>
<comment type="caution">
    <text evidence="1">The sequence shown here is derived from an EMBL/GenBank/DDBJ whole genome shotgun (WGS) entry which is preliminary data.</text>
</comment>
<organism evidence="1 2">
    <name type="scientific">Actinoallomurus iriomotensis</name>
    <dbReference type="NCBI Taxonomy" id="478107"/>
    <lineage>
        <taxon>Bacteria</taxon>
        <taxon>Bacillati</taxon>
        <taxon>Actinomycetota</taxon>
        <taxon>Actinomycetes</taxon>
        <taxon>Streptosporangiales</taxon>
        <taxon>Thermomonosporaceae</taxon>
        <taxon>Actinoallomurus</taxon>
    </lineage>
</organism>